<dbReference type="GO" id="GO:0008750">
    <property type="term" value="F:proton-translocating NAD(P)+ transhydrogenase activity"/>
    <property type="evidence" value="ECO:0007669"/>
    <property type="project" value="UniProtKB-EC"/>
</dbReference>
<dbReference type="GO" id="GO:0005886">
    <property type="term" value="C:plasma membrane"/>
    <property type="evidence" value="ECO:0007669"/>
    <property type="project" value="TreeGrafter"/>
</dbReference>
<dbReference type="RefSeq" id="WP_179719795.1">
    <property type="nucleotide sequence ID" value="NZ_BAABFH010000001.1"/>
</dbReference>
<dbReference type="InterPro" id="IPR036291">
    <property type="entry name" value="NAD(P)-bd_dom_sf"/>
</dbReference>
<sequence>MTSQEGGRTTVGVPREPAPGERRVALVPGVVARLCAQGLDVVVEPGAGQAALIPDEAFTEAGARLGDPWPADVVVKVRPPSRSETARLSRGSTLIGFLDPLTDPDLAERLRQAGVTAFALESVPRISRAQSMDALSSQATVAGYRAVLLAAGECTRFFPMLTTAAGTVKPASVLVLGVGVAGLQALATAKRLGARTTGYDVRPEVAEQVRSVGATWLDLGVSAVGEGGYARELTEDERAEQTRRLGEAISGFDVVITTALVPGRPAPRLVPAEAVRRMRPGSVVVDLAGSAGGNCELSRPGSTVVEHGVTIAAPLNLPATMPEHASELFARNVLALLELVLVDGRPAPDFTDEVLAAACIARPDHVGGHR</sequence>
<dbReference type="Pfam" id="PF05222">
    <property type="entry name" value="AlaDh_PNT_N"/>
    <property type="match status" value="1"/>
</dbReference>
<dbReference type="Gene3D" id="3.40.50.720">
    <property type="entry name" value="NAD(P)-binding Rossmann-like Domain"/>
    <property type="match status" value="2"/>
</dbReference>
<keyword evidence="15" id="KW-1185">Reference proteome</keyword>
<dbReference type="CDD" id="cd05304">
    <property type="entry name" value="Rubrum_tdh"/>
    <property type="match status" value="1"/>
</dbReference>
<comment type="function">
    <text evidence="1">The transhydrogenation between NADH and NADP is coupled to respiration and ATP hydrolysis and functions as a proton pump across the membrane.</text>
</comment>
<evidence type="ECO:0000256" key="3">
    <source>
        <dbReference type="ARBA" id="ARBA00022741"/>
    </source>
</evidence>
<organism evidence="14 15">
    <name type="scientific">Saccharopolyspora hordei</name>
    <dbReference type="NCBI Taxonomy" id="1838"/>
    <lineage>
        <taxon>Bacteria</taxon>
        <taxon>Bacillati</taxon>
        <taxon>Actinomycetota</taxon>
        <taxon>Actinomycetes</taxon>
        <taxon>Pseudonocardiales</taxon>
        <taxon>Pseudonocardiaceae</taxon>
        <taxon>Saccharopolyspora</taxon>
    </lineage>
</organism>
<dbReference type="InterPro" id="IPR007698">
    <property type="entry name" value="AlaDH/PNT_NAD(H)-bd"/>
</dbReference>
<evidence type="ECO:0000313" key="14">
    <source>
        <dbReference type="EMBL" id="NYI83374.1"/>
    </source>
</evidence>
<keyword evidence="14" id="KW-0560">Oxidoreductase</keyword>
<evidence type="ECO:0000256" key="1">
    <source>
        <dbReference type="ARBA" id="ARBA00003943"/>
    </source>
</evidence>
<evidence type="ECO:0000259" key="12">
    <source>
        <dbReference type="SMART" id="SM01002"/>
    </source>
</evidence>
<proteinExistence type="predicted"/>
<dbReference type="SUPFAM" id="SSF52283">
    <property type="entry name" value="Formate/glycerate dehydrogenase catalytic domain-like"/>
    <property type="match status" value="1"/>
</dbReference>
<dbReference type="FunFam" id="3.40.50.720:FF:000188">
    <property type="entry name" value="NAD(P) transhydrogenase alpha subunit 1"/>
    <property type="match status" value="1"/>
</dbReference>
<keyword evidence="3" id="KW-0547">Nucleotide-binding</keyword>
<dbReference type="SMART" id="SM01002">
    <property type="entry name" value="AlaDh_PNT_C"/>
    <property type="match status" value="1"/>
</dbReference>
<evidence type="ECO:0000256" key="6">
    <source>
        <dbReference type="ARBA" id="ARBA00023027"/>
    </source>
</evidence>
<keyword evidence="4" id="KW-0521">NADP</keyword>
<name>A0A853AFN1_9PSEU</name>
<evidence type="ECO:0000259" key="13">
    <source>
        <dbReference type="SMART" id="SM01003"/>
    </source>
</evidence>
<dbReference type="PANTHER" id="PTHR10160:SF19">
    <property type="entry name" value="PROTON-TRANSLOCATING NAD(P)(+) TRANSHYDROGENASE"/>
    <property type="match status" value="1"/>
</dbReference>
<keyword evidence="6" id="KW-0520">NAD</keyword>
<reference evidence="14 15" key="1">
    <citation type="submission" date="2020-07" db="EMBL/GenBank/DDBJ databases">
        <title>Sequencing the genomes of 1000 actinobacteria strains.</title>
        <authorList>
            <person name="Klenk H.-P."/>
        </authorList>
    </citation>
    <scope>NUCLEOTIDE SEQUENCE [LARGE SCALE GENOMIC DNA]</scope>
    <source>
        <strain evidence="14 15">DSM 44065</strain>
    </source>
</reference>
<evidence type="ECO:0000256" key="9">
    <source>
        <dbReference type="ARBA" id="ARBA00076996"/>
    </source>
</evidence>
<feature type="domain" description="Alanine dehydrogenase/pyridine nucleotide transhydrogenase N-terminal" evidence="13">
    <location>
        <begin position="12"/>
        <end position="142"/>
    </location>
</feature>
<gene>
    <name evidence="14" type="ORF">HNR68_002004</name>
</gene>
<feature type="domain" description="Alanine dehydrogenase/pyridine nucleotide transhydrogenase NAD(H)-binding" evidence="12">
    <location>
        <begin position="151"/>
        <end position="313"/>
    </location>
</feature>
<dbReference type="SUPFAM" id="SSF51735">
    <property type="entry name" value="NAD(P)-binding Rossmann-fold domains"/>
    <property type="match status" value="1"/>
</dbReference>
<comment type="catalytic activity">
    <reaction evidence="7">
        <text>NAD(+) + NADPH + H(+)(in) = NADH + NADP(+) + H(+)(out)</text>
        <dbReference type="Rhea" id="RHEA:47992"/>
        <dbReference type="ChEBI" id="CHEBI:15378"/>
        <dbReference type="ChEBI" id="CHEBI:57540"/>
        <dbReference type="ChEBI" id="CHEBI:57783"/>
        <dbReference type="ChEBI" id="CHEBI:57945"/>
        <dbReference type="ChEBI" id="CHEBI:58349"/>
        <dbReference type="EC" id="7.1.1.1"/>
    </reaction>
</comment>
<evidence type="ECO:0000256" key="11">
    <source>
        <dbReference type="SAM" id="MobiDB-lite"/>
    </source>
</evidence>
<dbReference type="AlphaFoldDB" id="A0A853AFN1"/>
<dbReference type="EC" id="7.1.1.1" evidence="2"/>
<dbReference type="Proteomes" id="UP000587002">
    <property type="component" value="Unassembled WGS sequence"/>
</dbReference>
<dbReference type="NCBIfam" id="NF006942">
    <property type="entry name" value="PRK09424.1"/>
    <property type="match status" value="1"/>
</dbReference>
<dbReference type="GO" id="GO:0050661">
    <property type="term" value="F:NADP binding"/>
    <property type="evidence" value="ECO:0007669"/>
    <property type="project" value="TreeGrafter"/>
</dbReference>
<keyword evidence="5" id="KW-1278">Translocase</keyword>
<dbReference type="EMBL" id="JACCFJ010000001">
    <property type="protein sequence ID" value="NYI83374.1"/>
    <property type="molecule type" value="Genomic_DNA"/>
</dbReference>
<evidence type="ECO:0000313" key="15">
    <source>
        <dbReference type="Proteomes" id="UP000587002"/>
    </source>
</evidence>
<dbReference type="PANTHER" id="PTHR10160">
    <property type="entry name" value="NAD(P) TRANSHYDROGENASE"/>
    <property type="match status" value="1"/>
</dbReference>
<evidence type="ECO:0000256" key="7">
    <source>
        <dbReference type="ARBA" id="ARBA00048202"/>
    </source>
</evidence>
<evidence type="ECO:0000256" key="8">
    <source>
        <dbReference type="ARBA" id="ARBA00071353"/>
    </source>
</evidence>
<evidence type="ECO:0000256" key="2">
    <source>
        <dbReference type="ARBA" id="ARBA00012943"/>
    </source>
</evidence>
<feature type="region of interest" description="Disordered" evidence="11">
    <location>
        <begin position="1"/>
        <end position="20"/>
    </location>
</feature>
<comment type="caution">
    <text evidence="14">The sequence shown here is derived from an EMBL/GenBank/DDBJ whole genome shotgun (WGS) entry which is preliminary data.</text>
</comment>
<evidence type="ECO:0000256" key="5">
    <source>
        <dbReference type="ARBA" id="ARBA00022967"/>
    </source>
</evidence>
<evidence type="ECO:0000256" key="10">
    <source>
        <dbReference type="ARBA" id="ARBA00084087"/>
    </source>
</evidence>
<dbReference type="GO" id="GO:0006740">
    <property type="term" value="P:NADPH regeneration"/>
    <property type="evidence" value="ECO:0007669"/>
    <property type="project" value="TreeGrafter"/>
</dbReference>
<dbReference type="GO" id="GO:0016491">
    <property type="term" value="F:oxidoreductase activity"/>
    <property type="evidence" value="ECO:0007669"/>
    <property type="project" value="UniProtKB-KW"/>
</dbReference>
<dbReference type="SMART" id="SM01003">
    <property type="entry name" value="AlaDh_PNT_N"/>
    <property type="match status" value="1"/>
</dbReference>
<protein>
    <recommendedName>
        <fullName evidence="8">NAD(P) transhydrogenase subunit alpha part 1</fullName>
        <ecNumber evidence="2">7.1.1.1</ecNumber>
    </recommendedName>
    <alternativeName>
        <fullName evidence="10">Nicotinamide nucleotide transhydrogenase subunit alpha 1</fullName>
    </alternativeName>
    <alternativeName>
        <fullName evidence="9">Pyridine nucleotide transhydrogenase subunit alpha 1</fullName>
    </alternativeName>
</protein>
<evidence type="ECO:0000256" key="4">
    <source>
        <dbReference type="ARBA" id="ARBA00022857"/>
    </source>
</evidence>
<accession>A0A853AFN1</accession>
<dbReference type="Pfam" id="PF01262">
    <property type="entry name" value="AlaDh_PNT_C"/>
    <property type="match status" value="1"/>
</dbReference>
<dbReference type="InterPro" id="IPR007886">
    <property type="entry name" value="AlaDH/PNT_N"/>
</dbReference>